<dbReference type="SMART" id="SM00014">
    <property type="entry name" value="acidPPc"/>
    <property type="match status" value="1"/>
</dbReference>
<dbReference type="RefSeq" id="WP_017978514.1">
    <property type="nucleotide sequence ID" value="NZ_CP017578.1"/>
</dbReference>
<keyword evidence="3" id="KW-1185">Reference proteome</keyword>
<sequence>MAMVRATEKEVIARGKDHFARPRPWIVDPTLKTCKPGNEPLSSYPSGHTTNAYAMAGVLARLVPGKAPALLTRAATYAETRITCEQHWRSDVTAGEALGLVIAERLMSKPAFRAQFDAARAEMEAAGIS</sequence>
<gene>
    <name evidence="2" type="ORF">AVM11_16970</name>
</gene>
<dbReference type="InterPro" id="IPR000326">
    <property type="entry name" value="PAP2/HPO"/>
</dbReference>
<dbReference type="OrthoDB" id="9805301at2"/>
<dbReference type="AlphaFoldDB" id="A0A175Y412"/>
<feature type="domain" description="Phosphatidic acid phosphatase type 2/haloperoxidase" evidence="1">
    <location>
        <begin position="1"/>
        <end position="107"/>
    </location>
</feature>
<protein>
    <recommendedName>
        <fullName evidence="1">Phosphatidic acid phosphatase type 2/haloperoxidase domain-containing protein</fullName>
    </recommendedName>
</protein>
<organism evidence="2 3">
    <name type="scientific">Sphingomonas melonis TY</name>
    <dbReference type="NCBI Taxonomy" id="621456"/>
    <lineage>
        <taxon>Bacteria</taxon>
        <taxon>Pseudomonadati</taxon>
        <taxon>Pseudomonadota</taxon>
        <taxon>Alphaproteobacteria</taxon>
        <taxon>Sphingomonadales</taxon>
        <taxon>Sphingomonadaceae</taxon>
        <taxon>Sphingomonas</taxon>
    </lineage>
</organism>
<dbReference type="Gene3D" id="1.20.144.10">
    <property type="entry name" value="Phosphatidic acid phosphatase type 2/haloperoxidase"/>
    <property type="match status" value="1"/>
</dbReference>
<dbReference type="Pfam" id="PF01569">
    <property type="entry name" value="PAP2"/>
    <property type="match status" value="1"/>
</dbReference>
<dbReference type="EMBL" id="LQCK02000015">
    <property type="protein sequence ID" value="KZB95175.1"/>
    <property type="molecule type" value="Genomic_DNA"/>
</dbReference>
<evidence type="ECO:0000313" key="3">
    <source>
        <dbReference type="Proteomes" id="UP000078460"/>
    </source>
</evidence>
<dbReference type="GO" id="GO:0003993">
    <property type="term" value="F:acid phosphatase activity"/>
    <property type="evidence" value="ECO:0007669"/>
    <property type="project" value="InterPro"/>
</dbReference>
<reference evidence="2" key="1">
    <citation type="submission" date="2016-03" db="EMBL/GenBank/DDBJ databases">
        <title>Sphingomonas melonis TY, whole genome shotgun sequencing.</title>
        <authorList>
            <person name="Wang H."/>
            <person name="Zhu P."/>
        </authorList>
    </citation>
    <scope>NUCLEOTIDE SEQUENCE [LARGE SCALE GENOMIC DNA]</scope>
    <source>
        <strain evidence="2">TY</strain>
    </source>
</reference>
<dbReference type="GO" id="GO:0030288">
    <property type="term" value="C:outer membrane-bounded periplasmic space"/>
    <property type="evidence" value="ECO:0007669"/>
    <property type="project" value="InterPro"/>
</dbReference>
<dbReference type="SUPFAM" id="SSF48317">
    <property type="entry name" value="Acid phosphatase/Vanadium-dependent haloperoxidase"/>
    <property type="match status" value="1"/>
</dbReference>
<dbReference type="GeneID" id="93799058"/>
<comment type="caution">
    <text evidence="2">The sequence shown here is derived from an EMBL/GenBank/DDBJ whole genome shotgun (WGS) entry which is preliminary data.</text>
</comment>
<dbReference type="STRING" id="621456.BJP26_07100"/>
<proteinExistence type="predicted"/>
<evidence type="ECO:0000259" key="1">
    <source>
        <dbReference type="SMART" id="SM00014"/>
    </source>
</evidence>
<name>A0A175Y412_9SPHN</name>
<dbReference type="PRINTS" id="PR00483">
    <property type="entry name" value="BACPHPHTASE"/>
</dbReference>
<evidence type="ECO:0000313" key="2">
    <source>
        <dbReference type="EMBL" id="KZB95175.1"/>
    </source>
</evidence>
<dbReference type="KEGG" id="smy:BJP26_07100"/>
<accession>A0A175Y412</accession>
<dbReference type="Proteomes" id="UP000078460">
    <property type="component" value="Unassembled WGS sequence"/>
</dbReference>
<dbReference type="InterPro" id="IPR001011">
    <property type="entry name" value="Acid_Pase_classA_bac"/>
</dbReference>
<dbReference type="InterPro" id="IPR036938">
    <property type="entry name" value="PAP2/HPO_sf"/>
</dbReference>